<evidence type="ECO:0000256" key="4">
    <source>
        <dbReference type="ARBA" id="ARBA00022989"/>
    </source>
</evidence>
<keyword evidence="7" id="KW-1185">Reference proteome</keyword>
<keyword evidence="3" id="KW-0812">Transmembrane</keyword>
<comment type="similarity">
    <text evidence="2">Belongs to the ADIPOR family.</text>
</comment>
<sequence>MPPSSPIMEPLKERAGWCAGYLGEEAVAEMRPLLQENAGQDGIEMKVEPTVWGSEDPEIEEENTGPDPVRVLMLPLQAQHAMEKMEEFVLKVWEGRWRVMPYDVLPDWLKDNDFLLHGHRPPMPSFRACFRSIFRLHTETGNIWTHLLGQSRGRGLYSSIV</sequence>
<evidence type="ECO:0000256" key="2">
    <source>
        <dbReference type="ARBA" id="ARBA00007018"/>
    </source>
</evidence>
<reference evidence="6" key="1">
    <citation type="submission" date="2025-08" db="UniProtKB">
        <authorList>
            <consortium name="Ensembl"/>
        </authorList>
    </citation>
    <scope>IDENTIFICATION</scope>
</reference>
<dbReference type="Proteomes" id="UP000694406">
    <property type="component" value="Unplaced"/>
</dbReference>
<dbReference type="InterPro" id="IPR004254">
    <property type="entry name" value="AdipoR/HlyIII-related"/>
</dbReference>
<proteinExistence type="inferred from homology"/>
<dbReference type="GO" id="GO:0005886">
    <property type="term" value="C:plasma membrane"/>
    <property type="evidence" value="ECO:0007669"/>
    <property type="project" value="TreeGrafter"/>
</dbReference>
<evidence type="ECO:0000313" key="7">
    <source>
        <dbReference type="Proteomes" id="UP000694406"/>
    </source>
</evidence>
<dbReference type="AlphaFoldDB" id="A0A8C5S0W5"/>
<dbReference type="GO" id="GO:0033211">
    <property type="term" value="P:adiponectin-activated signaling pathway"/>
    <property type="evidence" value="ECO:0007669"/>
    <property type="project" value="TreeGrafter"/>
</dbReference>
<keyword evidence="4" id="KW-1133">Transmembrane helix</keyword>
<name>A0A8C5S0W5_LATLA</name>
<evidence type="ECO:0000256" key="3">
    <source>
        <dbReference type="ARBA" id="ARBA00022692"/>
    </source>
</evidence>
<evidence type="ECO:0000313" key="6">
    <source>
        <dbReference type="Ensembl" id="ENSLLTP00000011124.1"/>
    </source>
</evidence>
<accession>A0A8C5S0W5</accession>
<evidence type="ECO:0000256" key="5">
    <source>
        <dbReference type="ARBA" id="ARBA00023136"/>
    </source>
</evidence>
<comment type="subcellular location">
    <subcellularLocation>
        <location evidence="1">Membrane</location>
        <topology evidence="1">Multi-pass membrane protein</topology>
    </subcellularLocation>
</comment>
<dbReference type="GeneTree" id="ENSGT00940000154563"/>
<reference evidence="6" key="2">
    <citation type="submission" date="2025-09" db="UniProtKB">
        <authorList>
            <consortium name="Ensembl"/>
        </authorList>
    </citation>
    <scope>IDENTIFICATION</scope>
</reference>
<dbReference type="PANTHER" id="PTHR20855:SF35">
    <property type="entry name" value="ADIPONECTIN RECEPTOR 2"/>
    <property type="match status" value="1"/>
</dbReference>
<dbReference type="Ensembl" id="ENSLLTT00000011563.1">
    <property type="protein sequence ID" value="ENSLLTP00000011124.1"/>
    <property type="gene ID" value="ENSLLTG00000008562.1"/>
</dbReference>
<dbReference type="GO" id="GO:0038023">
    <property type="term" value="F:signaling receptor activity"/>
    <property type="evidence" value="ECO:0007669"/>
    <property type="project" value="TreeGrafter"/>
</dbReference>
<organism evidence="6 7">
    <name type="scientific">Laticauda laticaudata</name>
    <name type="common">Blue-ringed sea krait</name>
    <name type="synonym">Blue-lipped sea krait</name>
    <dbReference type="NCBI Taxonomy" id="8630"/>
    <lineage>
        <taxon>Eukaryota</taxon>
        <taxon>Metazoa</taxon>
        <taxon>Chordata</taxon>
        <taxon>Craniata</taxon>
        <taxon>Vertebrata</taxon>
        <taxon>Euteleostomi</taxon>
        <taxon>Lepidosauria</taxon>
        <taxon>Squamata</taxon>
        <taxon>Bifurcata</taxon>
        <taxon>Unidentata</taxon>
        <taxon>Episquamata</taxon>
        <taxon>Toxicofera</taxon>
        <taxon>Serpentes</taxon>
        <taxon>Colubroidea</taxon>
        <taxon>Elapidae</taxon>
        <taxon>Laticaudinae</taxon>
        <taxon>Laticauda</taxon>
    </lineage>
</organism>
<evidence type="ECO:0000256" key="1">
    <source>
        <dbReference type="ARBA" id="ARBA00004141"/>
    </source>
</evidence>
<protein>
    <submittedName>
        <fullName evidence="6">Uncharacterized protein</fullName>
    </submittedName>
</protein>
<keyword evidence="5" id="KW-0472">Membrane</keyword>
<dbReference type="PANTHER" id="PTHR20855">
    <property type="entry name" value="ADIPOR/PROGESTIN RECEPTOR-RELATED"/>
    <property type="match status" value="1"/>
</dbReference>